<evidence type="ECO:0000313" key="1">
    <source>
        <dbReference type="EMBL" id="CAI6365159.1"/>
    </source>
</evidence>
<dbReference type="AlphaFoldDB" id="A0AAV0X9U1"/>
<name>A0AAV0X9U1_9HEMI</name>
<dbReference type="EMBL" id="CARXXK010000004">
    <property type="protein sequence ID" value="CAI6365159.1"/>
    <property type="molecule type" value="Genomic_DNA"/>
</dbReference>
<keyword evidence="2" id="KW-1185">Reference proteome</keyword>
<organism evidence="1 2">
    <name type="scientific">Macrosiphum euphorbiae</name>
    <name type="common">potato aphid</name>
    <dbReference type="NCBI Taxonomy" id="13131"/>
    <lineage>
        <taxon>Eukaryota</taxon>
        <taxon>Metazoa</taxon>
        <taxon>Ecdysozoa</taxon>
        <taxon>Arthropoda</taxon>
        <taxon>Hexapoda</taxon>
        <taxon>Insecta</taxon>
        <taxon>Pterygota</taxon>
        <taxon>Neoptera</taxon>
        <taxon>Paraneoptera</taxon>
        <taxon>Hemiptera</taxon>
        <taxon>Sternorrhyncha</taxon>
        <taxon>Aphidomorpha</taxon>
        <taxon>Aphidoidea</taxon>
        <taxon>Aphididae</taxon>
        <taxon>Macrosiphini</taxon>
        <taxon>Macrosiphum</taxon>
    </lineage>
</organism>
<comment type="caution">
    <text evidence="1">The sequence shown here is derived from an EMBL/GenBank/DDBJ whole genome shotgun (WGS) entry which is preliminary data.</text>
</comment>
<reference evidence="1 2" key="1">
    <citation type="submission" date="2023-01" db="EMBL/GenBank/DDBJ databases">
        <authorList>
            <person name="Whitehead M."/>
        </authorList>
    </citation>
    <scope>NUCLEOTIDE SEQUENCE [LARGE SCALE GENOMIC DNA]</scope>
</reference>
<evidence type="ECO:0000313" key="2">
    <source>
        <dbReference type="Proteomes" id="UP001160148"/>
    </source>
</evidence>
<protein>
    <submittedName>
        <fullName evidence="1">Uncharacterized protein</fullName>
    </submittedName>
</protein>
<gene>
    <name evidence="1" type="ORF">MEUPH1_LOCUS19902</name>
</gene>
<accession>A0AAV0X9U1</accession>
<dbReference type="Proteomes" id="UP001160148">
    <property type="component" value="Unassembled WGS sequence"/>
</dbReference>
<sequence length="85" mass="9457">MYEPVDRMYKKILDLANVGRGGGAKKNFTRPLTVVEDLLPGRGPVQVMCDSGGGRRWCIVFVPDFKTDKPDCLRHESATEMTGVE</sequence>
<proteinExistence type="predicted"/>